<dbReference type="AlphaFoldDB" id="A0A316URQ2"/>
<dbReference type="SMART" id="SM00198">
    <property type="entry name" value="SCP"/>
    <property type="match status" value="1"/>
</dbReference>
<feature type="non-terminal residue" evidence="2">
    <location>
        <position position="1"/>
    </location>
</feature>
<dbReference type="InterPro" id="IPR018244">
    <property type="entry name" value="Allrgn_V5/Tpx1_CS"/>
</dbReference>
<evidence type="ECO:0000259" key="1">
    <source>
        <dbReference type="SMART" id="SM00198"/>
    </source>
</evidence>
<evidence type="ECO:0000313" key="2">
    <source>
        <dbReference type="EMBL" id="PWN27972.1"/>
    </source>
</evidence>
<dbReference type="OrthoDB" id="337038at2759"/>
<dbReference type="InterPro" id="IPR001283">
    <property type="entry name" value="CRISP-related"/>
</dbReference>
<dbReference type="SUPFAM" id="SSF55797">
    <property type="entry name" value="PR-1-like"/>
    <property type="match status" value="1"/>
</dbReference>
<sequence>LALHNAKRAIHNTPNLTWNQTLADYAQTYGSKCVFAHSKGPYGENLAVGSPASSWSSADLFQLWYDEGKGYDYSTTTFNSATGHFTQLVWKNSKQLGCAIVTCD</sequence>
<dbReference type="PRINTS" id="PR00837">
    <property type="entry name" value="V5TPXLIKE"/>
</dbReference>
<keyword evidence="3" id="KW-1185">Reference proteome</keyword>
<dbReference type="GeneID" id="37025789"/>
<feature type="non-terminal residue" evidence="2">
    <location>
        <position position="104"/>
    </location>
</feature>
<accession>A0A316URQ2</accession>
<evidence type="ECO:0000313" key="3">
    <source>
        <dbReference type="Proteomes" id="UP000245884"/>
    </source>
</evidence>
<dbReference type="Proteomes" id="UP000245884">
    <property type="component" value="Unassembled WGS sequence"/>
</dbReference>
<dbReference type="EMBL" id="KZ819666">
    <property type="protein sequence ID" value="PWN27972.1"/>
    <property type="molecule type" value="Genomic_DNA"/>
</dbReference>
<proteinExistence type="predicted"/>
<gene>
    <name evidence="2" type="ORF">BDZ90DRAFT_206603</name>
</gene>
<name>A0A316URQ2_9BASI</name>
<dbReference type="RefSeq" id="XP_025362584.1">
    <property type="nucleotide sequence ID" value="XM_025503966.1"/>
</dbReference>
<dbReference type="STRING" id="1569628.A0A316URQ2"/>
<dbReference type="PANTHER" id="PTHR10334">
    <property type="entry name" value="CYSTEINE-RICH SECRETORY PROTEIN-RELATED"/>
    <property type="match status" value="1"/>
</dbReference>
<protein>
    <submittedName>
        <fullName evidence="2">PR-1-like protein</fullName>
    </submittedName>
</protein>
<dbReference type="Pfam" id="PF00188">
    <property type="entry name" value="CAP"/>
    <property type="match status" value="1"/>
</dbReference>
<organism evidence="2 3">
    <name type="scientific">Jaminaea rosea</name>
    <dbReference type="NCBI Taxonomy" id="1569628"/>
    <lineage>
        <taxon>Eukaryota</taxon>
        <taxon>Fungi</taxon>
        <taxon>Dikarya</taxon>
        <taxon>Basidiomycota</taxon>
        <taxon>Ustilaginomycotina</taxon>
        <taxon>Exobasidiomycetes</taxon>
        <taxon>Microstromatales</taxon>
        <taxon>Microstromatales incertae sedis</taxon>
        <taxon>Jaminaea</taxon>
    </lineage>
</organism>
<feature type="domain" description="SCP" evidence="1">
    <location>
        <begin position="1"/>
        <end position="104"/>
    </location>
</feature>
<dbReference type="GO" id="GO:0005576">
    <property type="term" value="C:extracellular region"/>
    <property type="evidence" value="ECO:0007669"/>
    <property type="project" value="InterPro"/>
</dbReference>
<dbReference type="InterPro" id="IPR035940">
    <property type="entry name" value="CAP_sf"/>
</dbReference>
<dbReference type="InterPro" id="IPR014044">
    <property type="entry name" value="CAP_dom"/>
</dbReference>
<reference evidence="2 3" key="1">
    <citation type="journal article" date="2018" name="Mol. Biol. Evol.">
        <title>Broad Genomic Sampling Reveals a Smut Pathogenic Ancestry of the Fungal Clade Ustilaginomycotina.</title>
        <authorList>
            <person name="Kijpornyongpan T."/>
            <person name="Mondo S.J."/>
            <person name="Barry K."/>
            <person name="Sandor L."/>
            <person name="Lee J."/>
            <person name="Lipzen A."/>
            <person name="Pangilinan J."/>
            <person name="LaButti K."/>
            <person name="Hainaut M."/>
            <person name="Henrissat B."/>
            <person name="Grigoriev I.V."/>
            <person name="Spatafora J.W."/>
            <person name="Aime M.C."/>
        </authorList>
    </citation>
    <scope>NUCLEOTIDE SEQUENCE [LARGE SCALE GENOMIC DNA]</scope>
    <source>
        <strain evidence="2 3">MCA 5214</strain>
    </source>
</reference>
<dbReference type="Gene3D" id="3.40.33.10">
    <property type="entry name" value="CAP"/>
    <property type="match status" value="1"/>
</dbReference>
<dbReference type="PROSITE" id="PS01009">
    <property type="entry name" value="CRISP_1"/>
    <property type="match status" value="1"/>
</dbReference>